<dbReference type="Proteomes" id="UP001309705">
    <property type="component" value="Unassembled WGS sequence"/>
</dbReference>
<reference evidence="5 6" key="1">
    <citation type="journal article" date="2017" name="Int. J. Syst. Evol. Microbiol.">
        <title>Brenneria populi subsp. brevivirga subsp. nov. isolated from symptomatic bark of Populus x euramericana canker, and description of Brenneria populi subsp. populi subsp. nov.</title>
        <authorList>
            <person name="Zheng M.H."/>
            <person name="Piao C.G."/>
            <person name="Xue H."/>
            <person name="Guo M.W."/>
            <person name="Li Y."/>
        </authorList>
    </citation>
    <scope>NUCLEOTIDE SEQUENCE [LARGE SCALE GENOMIC DNA]</scope>
    <source>
        <strain evidence="5 6">D9-5</strain>
    </source>
</reference>
<keyword evidence="3" id="KW-1133">Transmembrane helix</keyword>
<feature type="compositionally biased region" description="Polar residues" evidence="2">
    <location>
        <begin position="929"/>
        <end position="940"/>
    </location>
</feature>
<evidence type="ECO:0000256" key="2">
    <source>
        <dbReference type="SAM" id="MobiDB-lite"/>
    </source>
</evidence>
<protein>
    <submittedName>
        <fullName evidence="5">Phage tail tape measure protein</fullName>
    </submittedName>
</protein>
<proteinExistence type="predicted"/>
<keyword evidence="3" id="KW-0812">Transmembrane</keyword>
<keyword evidence="3" id="KW-0472">Membrane</keyword>
<keyword evidence="6" id="KW-1185">Reference proteome</keyword>
<feature type="transmembrane region" description="Helical" evidence="3">
    <location>
        <begin position="684"/>
        <end position="704"/>
    </location>
</feature>
<evidence type="ECO:0000313" key="6">
    <source>
        <dbReference type="Proteomes" id="UP001309705"/>
    </source>
</evidence>
<feature type="region of interest" description="Disordered" evidence="2">
    <location>
        <begin position="929"/>
        <end position="953"/>
    </location>
</feature>
<comment type="caution">
    <text evidence="5">The sequence shown here is derived from an EMBL/GenBank/DDBJ whole genome shotgun (WGS) entry which is preliminary data.</text>
</comment>
<dbReference type="Gene3D" id="1.10.287.1490">
    <property type="match status" value="1"/>
</dbReference>
<evidence type="ECO:0000313" key="5">
    <source>
        <dbReference type="EMBL" id="MEC5343355.1"/>
    </source>
</evidence>
<evidence type="ECO:0000256" key="3">
    <source>
        <dbReference type="SAM" id="Phobius"/>
    </source>
</evidence>
<dbReference type="InterPro" id="IPR010090">
    <property type="entry name" value="Phage_tape_meas"/>
</dbReference>
<dbReference type="RefSeq" id="WP_327618324.1">
    <property type="nucleotide sequence ID" value="NZ_JAYWTM010000009.1"/>
</dbReference>
<evidence type="ECO:0000256" key="1">
    <source>
        <dbReference type="ARBA" id="ARBA00022612"/>
    </source>
</evidence>
<feature type="domain" description="Phage tail tape measure protein" evidence="4">
    <location>
        <begin position="235"/>
        <end position="445"/>
    </location>
</feature>
<name>A0ABU6JS04_9GAMM</name>
<sequence>MKSLDIRVAFSAIDKFTRPVNAARNSAGGLSESIKKTQAAIKSLESQSTSFQKLRNSTNDTAQKLNKAQREAAGLSQRLKETGTLSDAQRAKLDGLRTKITTLSTAYSAQTAKLREVGQALRQHGVTLTSGSGAIQSAIRRTEQYNQTLERERRQLAAVTTARARYDNAKSLQGEITGGGIRGVMIGAAALVPISKTISDYANLEDAMKGVAKQVDSLRDSSGNRTTHFYEMQRAIKDASERLPLDNGAVDYAALVEGGARMGVSNSDDPWEKQKSDLLSFASTAAMAAKAFELPADQLSEDMGKIAGLYKIPTRDIEQLGDAINYLDDNAKSKGSDIIDVLKRVGGLADKLSYQQAAALGSTFLTLGTEREVAASATNAMVRELSIATKQNKNFIEGLDRLGLSAKKIQGNMSIDAMGTIISVLESVKKLPKSERTPVLTQLFGKEFGDDAEKLANNLPELYRQLKLVSGVAAKGSMRKESDIDKDSVSAQWMLLKSSVVNSLSGLGETLRKPLLEIISWARDTLKTFRQWIELNPVLVGSLMKVAVVVGALTVALGVMALTVAGIIGPLALMRLSFTLLTSGRGIGGTITMFQALGTVAGSSMTRISGWSQVIKSLAAGFGRLPALLTPLRGMLFAVFTSPLSSLAALGKGIGMLLLRLTGLPALWGLISGAVSALGVALSLLLSPIGLIGAAFVAAGLLIWRFWEPIKAFFGGFFSGVMQSLQPFRDAFSSLAPIFNAISAAVSRVFDWFKQLFTPIESSRESLEKCTSAGETFGKVFGFWLQTLLTPLTVLMDGVGWLLEKLGMIPDGIDAAQKKADKLKGELTPSGLQLLQGRIGTLIADVGAITKPVAAKGPDKSNAPPLTGNNNDLKKIANNTSGILDETKKRIGPGDIVFKNLPRAFAVQGAWQETRVAAQKVPRVVSQQMQDITTQPSRQGSTAPVSASPGAAPSFKLVFNDVGKQDPRELAQLVEQKIRQILNERDRNRRGAFRDQD</sequence>
<dbReference type="Pfam" id="PF10145">
    <property type="entry name" value="PhageMin_Tail"/>
    <property type="match status" value="1"/>
</dbReference>
<accession>A0ABU6JS04</accession>
<gene>
    <name evidence="5" type="ORF">VSX58_12200</name>
</gene>
<organism evidence="5 6">
    <name type="scientific">Brenneria populi</name>
    <dbReference type="NCBI Taxonomy" id="1505588"/>
    <lineage>
        <taxon>Bacteria</taxon>
        <taxon>Pseudomonadati</taxon>
        <taxon>Pseudomonadota</taxon>
        <taxon>Gammaproteobacteria</taxon>
        <taxon>Enterobacterales</taxon>
        <taxon>Pectobacteriaceae</taxon>
        <taxon>Brenneria</taxon>
    </lineage>
</organism>
<feature type="transmembrane region" description="Helical" evidence="3">
    <location>
        <begin position="586"/>
        <end position="608"/>
    </location>
</feature>
<dbReference type="EMBL" id="JAYWTM010000009">
    <property type="protein sequence ID" value="MEC5343355.1"/>
    <property type="molecule type" value="Genomic_DNA"/>
</dbReference>
<dbReference type="NCBIfam" id="TIGR01760">
    <property type="entry name" value="tape_meas_TP901"/>
    <property type="match status" value="1"/>
</dbReference>
<feature type="transmembrane region" description="Helical" evidence="3">
    <location>
        <begin position="546"/>
        <end position="574"/>
    </location>
</feature>
<evidence type="ECO:0000259" key="4">
    <source>
        <dbReference type="Pfam" id="PF10145"/>
    </source>
</evidence>
<dbReference type="PANTHER" id="PTHR37813">
    <property type="entry name" value="FELS-2 PROPHAGE PROTEIN"/>
    <property type="match status" value="1"/>
</dbReference>
<keyword evidence="1" id="KW-1188">Viral release from host cell</keyword>
<feature type="compositionally biased region" description="Low complexity" evidence="2">
    <location>
        <begin position="941"/>
        <end position="953"/>
    </location>
</feature>
<dbReference type="PANTHER" id="PTHR37813:SF1">
    <property type="entry name" value="FELS-2 PROPHAGE PROTEIN"/>
    <property type="match status" value="1"/>
</dbReference>
<feature type="region of interest" description="Disordered" evidence="2">
    <location>
        <begin position="855"/>
        <end position="874"/>
    </location>
</feature>
<feature type="transmembrane region" description="Helical" evidence="3">
    <location>
        <begin position="657"/>
        <end position="678"/>
    </location>
</feature>